<evidence type="ECO:0000313" key="2">
    <source>
        <dbReference type="Proteomes" id="UP000027195"/>
    </source>
</evidence>
<dbReference type="AlphaFoldDB" id="A0A067ME00"/>
<name>A0A067ME00_BOTB1</name>
<protein>
    <submittedName>
        <fullName evidence="1">Uncharacterized protein</fullName>
    </submittedName>
</protein>
<sequence length="154" mass="17209">MKPAVVGRNGKVGVLDNAVQSCKGDQLREAGIERQARGSSPWDQSAAINGRGRGSAGVRVKWGTVARRGKYTSVFSYGIYIAWLFTDFSVFCAQEEKKNVAKWSCSNLRELIVARSFCDCPREIGVEALSFFCVFDLLPTCIYRCHIVKKRSRF</sequence>
<reference evidence="2" key="1">
    <citation type="journal article" date="2014" name="Proc. Natl. Acad. Sci. U.S.A.">
        <title>Extensive sampling of basidiomycete genomes demonstrates inadequacy of the white-rot/brown-rot paradigm for wood decay fungi.</title>
        <authorList>
            <person name="Riley R."/>
            <person name="Salamov A.A."/>
            <person name="Brown D.W."/>
            <person name="Nagy L.G."/>
            <person name="Floudas D."/>
            <person name="Held B.W."/>
            <person name="Levasseur A."/>
            <person name="Lombard V."/>
            <person name="Morin E."/>
            <person name="Otillar R."/>
            <person name="Lindquist E.A."/>
            <person name="Sun H."/>
            <person name="LaButti K.M."/>
            <person name="Schmutz J."/>
            <person name="Jabbour D."/>
            <person name="Luo H."/>
            <person name="Baker S.E."/>
            <person name="Pisabarro A.G."/>
            <person name="Walton J.D."/>
            <person name="Blanchette R.A."/>
            <person name="Henrissat B."/>
            <person name="Martin F."/>
            <person name="Cullen D."/>
            <person name="Hibbett D.S."/>
            <person name="Grigoriev I.V."/>
        </authorList>
    </citation>
    <scope>NUCLEOTIDE SEQUENCE [LARGE SCALE GENOMIC DNA]</scope>
    <source>
        <strain evidence="2">FD-172 SS1</strain>
    </source>
</reference>
<dbReference type="InParanoid" id="A0A067ME00"/>
<accession>A0A067ME00</accession>
<gene>
    <name evidence="1" type="ORF">BOTBODRAFT_501723</name>
</gene>
<keyword evidence="2" id="KW-1185">Reference proteome</keyword>
<evidence type="ECO:0000313" key="1">
    <source>
        <dbReference type="EMBL" id="KDQ10117.1"/>
    </source>
</evidence>
<proteinExistence type="predicted"/>
<organism evidence="1 2">
    <name type="scientific">Botryobasidium botryosum (strain FD-172 SS1)</name>
    <dbReference type="NCBI Taxonomy" id="930990"/>
    <lineage>
        <taxon>Eukaryota</taxon>
        <taxon>Fungi</taxon>
        <taxon>Dikarya</taxon>
        <taxon>Basidiomycota</taxon>
        <taxon>Agaricomycotina</taxon>
        <taxon>Agaricomycetes</taxon>
        <taxon>Cantharellales</taxon>
        <taxon>Botryobasidiaceae</taxon>
        <taxon>Botryobasidium</taxon>
    </lineage>
</organism>
<dbReference type="EMBL" id="KL198071">
    <property type="protein sequence ID" value="KDQ10117.1"/>
    <property type="molecule type" value="Genomic_DNA"/>
</dbReference>
<dbReference type="HOGENOM" id="CLU_1703934_0_0_1"/>
<dbReference type="Proteomes" id="UP000027195">
    <property type="component" value="Unassembled WGS sequence"/>
</dbReference>